<evidence type="ECO:0008006" key="4">
    <source>
        <dbReference type="Google" id="ProtNLM"/>
    </source>
</evidence>
<gene>
    <name evidence="2" type="ORF">CH341_27735</name>
</gene>
<dbReference type="PROSITE" id="PS51257">
    <property type="entry name" value="PROKAR_LIPOPROTEIN"/>
    <property type="match status" value="1"/>
</dbReference>
<reference evidence="2 3" key="1">
    <citation type="submission" date="2017-07" db="EMBL/GenBank/DDBJ databases">
        <title>Draft Genome Sequences of Select Purple Nonsulfur Bacteria.</title>
        <authorList>
            <person name="Lasarre B."/>
            <person name="Mckinlay J.B."/>
        </authorList>
    </citation>
    <scope>NUCLEOTIDE SEQUENCE [LARGE SCALE GENOMIC DNA]</scope>
    <source>
        <strain evidence="2 3">DSM 5909</strain>
    </source>
</reference>
<feature type="chain" id="PRO_5016261310" description="Lipoprotein SmpA/OmlA domain-containing protein" evidence="1">
    <location>
        <begin position="20"/>
        <end position="112"/>
    </location>
</feature>
<evidence type="ECO:0000256" key="1">
    <source>
        <dbReference type="SAM" id="SignalP"/>
    </source>
</evidence>
<dbReference type="Proteomes" id="UP000249130">
    <property type="component" value="Unassembled WGS sequence"/>
</dbReference>
<evidence type="ECO:0000313" key="2">
    <source>
        <dbReference type="EMBL" id="RAI38495.1"/>
    </source>
</evidence>
<organism evidence="2 3">
    <name type="scientific">Rhodoplanes roseus</name>
    <dbReference type="NCBI Taxonomy" id="29409"/>
    <lineage>
        <taxon>Bacteria</taxon>
        <taxon>Pseudomonadati</taxon>
        <taxon>Pseudomonadota</taxon>
        <taxon>Alphaproteobacteria</taxon>
        <taxon>Hyphomicrobiales</taxon>
        <taxon>Nitrobacteraceae</taxon>
        <taxon>Rhodoplanes</taxon>
    </lineage>
</organism>
<comment type="caution">
    <text evidence="2">The sequence shown here is derived from an EMBL/GenBank/DDBJ whole genome shotgun (WGS) entry which is preliminary data.</text>
</comment>
<name>A0A327KM09_9BRAD</name>
<dbReference type="EMBL" id="NPEX01000357">
    <property type="protein sequence ID" value="RAI38495.1"/>
    <property type="molecule type" value="Genomic_DNA"/>
</dbReference>
<dbReference type="RefSeq" id="WP_111422293.1">
    <property type="nucleotide sequence ID" value="NZ_NPEX01000357.1"/>
</dbReference>
<feature type="signal peptide" evidence="1">
    <location>
        <begin position="1"/>
        <end position="19"/>
    </location>
</feature>
<evidence type="ECO:0000313" key="3">
    <source>
        <dbReference type="Proteomes" id="UP000249130"/>
    </source>
</evidence>
<accession>A0A327KM09</accession>
<keyword evidence="3" id="KW-1185">Reference proteome</keyword>
<sequence>MRRAIVGLAGALACAAVLGGCVTTSTTAPNTAPLELGMTPPAVAAALGVPLEPISAYRGTSPAGSDVFVARLPAATPGLTPVDGLVWLQFRKGRLTGYKRDWHIGPGPTRPF</sequence>
<dbReference type="OrthoDB" id="8139376at2"/>
<dbReference type="AlphaFoldDB" id="A0A327KM09"/>
<keyword evidence="1" id="KW-0732">Signal</keyword>
<proteinExistence type="predicted"/>
<protein>
    <recommendedName>
        <fullName evidence="4">Lipoprotein SmpA/OmlA domain-containing protein</fullName>
    </recommendedName>
</protein>